<evidence type="ECO:0000256" key="1">
    <source>
        <dbReference type="SAM" id="MobiDB-lite"/>
    </source>
</evidence>
<feature type="region of interest" description="Disordered" evidence="1">
    <location>
        <begin position="1"/>
        <end position="60"/>
    </location>
</feature>
<organism evidence="2 3">
    <name type="scientific">Manduca sexta</name>
    <name type="common">Tobacco hawkmoth</name>
    <name type="synonym">Tobacco hornworm</name>
    <dbReference type="NCBI Taxonomy" id="7130"/>
    <lineage>
        <taxon>Eukaryota</taxon>
        <taxon>Metazoa</taxon>
        <taxon>Ecdysozoa</taxon>
        <taxon>Arthropoda</taxon>
        <taxon>Hexapoda</taxon>
        <taxon>Insecta</taxon>
        <taxon>Pterygota</taxon>
        <taxon>Neoptera</taxon>
        <taxon>Endopterygota</taxon>
        <taxon>Lepidoptera</taxon>
        <taxon>Glossata</taxon>
        <taxon>Ditrysia</taxon>
        <taxon>Bombycoidea</taxon>
        <taxon>Sphingidae</taxon>
        <taxon>Sphinginae</taxon>
        <taxon>Sphingini</taxon>
        <taxon>Manduca</taxon>
    </lineage>
</organism>
<keyword evidence="3" id="KW-1185">Reference proteome</keyword>
<name>A0A922CPY7_MANSE</name>
<evidence type="ECO:0000313" key="2">
    <source>
        <dbReference type="EMBL" id="KAG6454162.1"/>
    </source>
</evidence>
<gene>
    <name evidence="2" type="ORF">O3G_MSEX008510</name>
</gene>
<evidence type="ECO:0008006" key="4">
    <source>
        <dbReference type="Google" id="ProtNLM"/>
    </source>
</evidence>
<reference evidence="2" key="2">
    <citation type="submission" date="2020-12" db="EMBL/GenBank/DDBJ databases">
        <authorList>
            <person name="Kanost M."/>
        </authorList>
    </citation>
    <scope>NUCLEOTIDE SEQUENCE</scope>
</reference>
<comment type="caution">
    <text evidence="2">The sequence shown here is derived from an EMBL/GenBank/DDBJ whole genome shotgun (WGS) entry which is preliminary data.</text>
</comment>
<dbReference type="Proteomes" id="UP000791440">
    <property type="component" value="Unassembled WGS sequence"/>
</dbReference>
<protein>
    <recommendedName>
        <fullName evidence="4">Peptidase aspartic putative domain-containing protein</fullName>
    </recommendedName>
</protein>
<dbReference type="PANTHER" id="PTHR47331:SF5">
    <property type="entry name" value="RIBONUCLEASE H"/>
    <property type="match status" value="1"/>
</dbReference>
<dbReference type="PANTHER" id="PTHR47331">
    <property type="entry name" value="PHD-TYPE DOMAIN-CONTAINING PROTEIN"/>
    <property type="match status" value="1"/>
</dbReference>
<reference evidence="2" key="1">
    <citation type="journal article" date="2016" name="Insect Biochem. Mol. Biol.">
        <title>Multifaceted biological insights from a draft genome sequence of the tobacco hornworm moth, Manduca sexta.</title>
        <authorList>
            <person name="Kanost M.R."/>
            <person name="Arrese E.L."/>
            <person name="Cao X."/>
            <person name="Chen Y.R."/>
            <person name="Chellapilla S."/>
            <person name="Goldsmith M.R."/>
            <person name="Grosse-Wilde E."/>
            <person name="Heckel D.G."/>
            <person name="Herndon N."/>
            <person name="Jiang H."/>
            <person name="Papanicolaou A."/>
            <person name="Qu J."/>
            <person name="Soulages J.L."/>
            <person name="Vogel H."/>
            <person name="Walters J."/>
            <person name="Waterhouse R.M."/>
            <person name="Ahn S.J."/>
            <person name="Almeida F.C."/>
            <person name="An C."/>
            <person name="Aqrawi P."/>
            <person name="Bretschneider A."/>
            <person name="Bryant W.B."/>
            <person name="Bucks S."/>
            <person name="Chao H."/>
            <person name="Chevignon G."/>
            <person name="Christen J.M."/>
            <person name="Clarke D.F."/>
            <person name="Dittmer N.T."/>
            <person name="Ferguson L.C.F."/>
            <person name="Garavelou S."/>
            <person name="Gordon K.H.J."/>
            <person name="Gunaratna R.T."/>
            <person name="Han Y."/>
            <person name="Hauser F."/>
            <person name="He Y."/>
            <person name="Heidel-Fischer H."/>
            <person name="Hirsh A."/>
            <person name="Hu Y."/>
            <person name="Jiang H."/>
            <person name="Kalra D."/>
            <person name="Klinner C."/>
            <person name="Konig C."/>
            <person name="Kovar C."/>
            <person name="Kroll A.R."/>
            <person name="Kuwar S.S."/>
            <person name="Lee S.L."/>
            <person name="Lehman R."/>
            <person name="Li K."/>
            <person name="Li Z."/>
            <person name="Liang H."/>
            <person name="Lovelace S."/>
            <person name="Lu Z."/>
            <person name="Mansfield J.H."/>
            <person name="McCulloch K.J."/>
            <person name="Mathew T."/>
            <person name="Morton B."/>
            <person name="Muzny D.M."/>
            <person name="Neunemann D."/>
            <person name="Ongeri F."/>
            <person name="Pauchet Y."/>
            <person name="Pu L.L."/>
            <person name="Pyrousis I."/>
            <person name="Rao X.J."/>
            <person name="Redding A."/>
            <person name="Roesel C."/>
            <person name="Sanchez-Gracia A."/>
            <person name="Schaack S."/>
            <person name="Shukla A."/>
            <person name="Tetreau G."/>
            <person name="Wang Y."/>
            <person name="Xiong G.H."/>
            <person name="Traut W."/>
            <person name="Walsh T.K."/>
            <person name="Worley K.C."/>
            <person name="Wu D."/>
            <person name="Wu W."/>
            <person name="Wu Y.Q."/>
            <person name="Zhang X."/>
            <person name="Zou Z."/>
            <person name="Zucker H."/>
            <person name="Briscoe A.D."/>
            <person name="Burmester T."/>
            <person name="Clem R.J."/>
            <person name="Feyereisen R."/>
            <person name="Grimmelikhuijzen C.J.P."/>
            <person name="Hamodrakas S.J."/>
            <person name="Hansson B.S."/>
            <person name="Huguet E."/>
            <person name="Jermiin L.S."/>
            <person name="Lan Q."/>
            <person name="Lehman H.K."/>
            <person name="Lorenzen M."/>
            <person name="Merzendorfer H."/>
            <person name="Michalopoulos I."/>
            <person name="Morton D.B."/>
            <person name="Muthukrishnan S."/>
            <person name="Oakeshott J.G."/>
            <person name="Palmer W."/>
            <person name="Park Y."/>
            <person name="Passarelli A.L."/>
            <person name="Rozas J."/>
            <person name="Schwartz L.M."/>
            <person name="Smith W."/>
            <person name="Southgate A."/>
            <person name="Vilcinskas A."/>
            <person name="Vogt R."/>
            <person name="Wang P."/>
            <person name="Werren J."/>
            <person name="Yu X.Q."/>
            <person name="Zhou J.J."/>
            <person name="Brown S.J."/>
            <person name="Scherer S.E."/>
            <person name="Richards S."/>
            <person name="Blissard G.W."/>
        </authorList>
    </citation>
    <scope>NUCLEOTIDE SEQUENCE</scope>
</reference>
<dbReference type="EMBL" id="JH668458">
    <property type="protein sequence ID" value="KAG6454162.1"/>
    <property type="molecule type" value="Genomic_DNA"/>
</dbReference>
<dbReference type="Pfam" id="PF03564">
    <property type="entry name" value="DUF1759"/>
    <property type="match status" value="1"/>
</dbReference>
<accession>A0A922CPY7</accession>
<sequence length="836" mass="94253">MFHTPKTMVKTRRTAKRDEEQQEVKSAIPKTPTLPRSTEISKKFPCRNTDGGSVVKSEPPLSLLQPIPSTCRQVPTTKSKRSTSSSVLARKKRLELEAAEAKAKIELELINKRLAADLADIDDECSVQSNCTNNQVEEWLEHSHRELEAQPVPDRGQIADVTRAPTTNVGTDGTIQLLASALKDLAAASTSNGLNSNLLSRICTPKDLPLFSGDSMEWLHFKKAYEESSKVCNFTDNENLWRLRKCLKGSAREAVSALLISATSPDIIMSTLELQFGNPDIILSRIMVDIKKLHPVSQEYHKDIVPFSIKVRNYVAAAKVIGRDEYLNGLSITTCILSKLPPVLLSKWADYSYTFIKQNIRPTWFDISEFLNEEAMKVSSMALLNTKNTNDNYYYNKKKYTEGTHTVLLNKNYNDSEKCRYCHLSKHKLHDCRKFRKALRKDRWSYVKRNRLCYKCIDAHHDRATCPAAVCDVTSCGQAHHKLLHYDLRQIVNSEPCIGDNTAPEPPSATSETVTHVNKKYNECKVLLKVVPISVHGPNGVFKTSALLDDGSTVSLISAALASRAGLCGRRETLRVCGAWNKSALECDVDVMDVCITSYKGERFNITVSSFKDLNVPVQNFSLVNLDNYPHLCNIEKEFCCTNIEPEILIGQDNYNLILPLELRVGKCNEPCATRTPLGWCVHGLVPAPLSTSACYSILNDMEVPSGSANTSLEDLHELVRKSFTIESMGISGTPRQNLDDLRALEHLEQTAKLIDGRWHVGLPWKDTRCKMPDSERLALSRLHNLEKKMSYNKQYAQRYRERIKHLLDGKFTYLISVSIIRTKRNYVSSLTRQLK</sequence>
<evidence type="ECO:0000313" key="3">
    <source>
        <dbReference type="Proteomes" id="UP000791440"/>
    </source>
</evidence>
<proteinExistence type="predicted"/>
<dbReference type="AlphaFoldDB" id="A0A922CPY7"/>
<dbReference type="InterPro" id="IPR005312">
    <property type="entry name" value="DUF1759"/>
</dbReference>